<keyword evidence="1" id="KW-0472">Membrane</keyword>
<protein>
    <recommendedName>
        <fullName evidence="4">Yip1 domain-containing protein</fullName>
    </recommendedName>
</protein>
<organism evidence="2 3">
    <name type="scientific">Acidicapsa dinghuensis</name>
    <dbReference type="NCBI Taxonomy" id="2218256"/>
    <lineage>
        <taxon>Bacteria</taxon>
        <taxon>Pseudomonadati</taxon>
        <taxon>Acidobacteriota</taxon>
        <taxon>Terriglobia</taxon>
        <taxon>Terriglobales</taxon>
        <taxon>Acidobacteriaceae</taxon>
        <taxon>Acidicapsa</taxon>
    </lineage>
</organism>
<sequence>MSLDGAITNLASWAGNTIMPTMAGLFFAGAVYRYSKGEAFEQLLYGGFASLTCSGILRALEGFVQHAGPTSSDGYWIALMTLTDYTANVILPVFALTQLGAMALHMGGVLTEIYPGSTWIRKFIAAIGALSVSGILRLAESLVSHAQGIGG</sequence>
<evidence type="ECO:0000313" key="2">
    <source>
        <dbReference type="EMBL" id="MFC5862036.1"/>
    </source>
</evidence>
<comment type="caution">
    <text evidence="2">The sequence shown here is derived from an EMBL/GenBank/DDBJ whole genome shotgun (WGS) entry which is preliminary data.</text>
</comment>
<evidence type="ECO:0000313" key="3">
    <source>
        <dbReference type="Proteomes" id="UP001596091"/>
    </source>
</evidence>
<dbReference type="Proteomes" id="UP001596091">
    <property type="component" value="Unassembled WGS sequence"/>
</dbReference>
<dbReference type="EMBL" id="JBHSPH010000002">
    <property type="protein sequence ID" value="MFC5862036.1"/>
    <property type="molecule type" value="Genomic_DNA"/>
</dbReference>
<keyword evidence="1" id="KW-0812">Transmembrane</keyword>
<reference evidence="3" key="1">
    <citation type="journal article" date="2019" name="Int. J. Syst. Evol. Microbiol.">
        <title>The Global Catalogue of Microorganisms (GCM) 10K type strain sequencing project: providing services to taxonomists for standard genome sequencing and annotation.</title>
        <authorList>
            <consortium name="The Broad Institute Genomics Platform"/>
            <consortium name="The Broad Institute Genome Sequencing Center for Infectious Disease"/>
            <person name="Wu L."/>
            <person name="Ma J."/>
        </authorList>
    </citation>
    <scope>NUCLEOTIDE SEQUENCE [LARGE SCALE GENOMIC DNA]</scope>
    <source>
        <strain evidence="3">JCM 4087</strain>
    </source>
</reference>
<keyword evidence="3" id="KW-1185">Reference proteome</keyword>
<feature type="transmembrane region" description="Helical" evidence="1">
    <location>
        <begin position="43"/>
        <end position="60"/>
    </location>
</feature>
<dbReference type="RefSeq" id="WP_263338056.1">
    <property type="nucleotide sequence ID" value="NZ_JAGSYH010000004.1"/>
</dbReference>
<feature type="transmembrane region" description="Helical" evidence="1">
    <location>
        <begin position="75"/>
        <end position="96"/>
    </location>
</feature>
<evidence type="ECO:0008006" key="4">
    <source>
        <dbReference type="Google" id="ProtNLM"/>
    </source>
</evidence>
<feature type="transmembrane region" description="Helical" evidence="1">
    <location>
        <begin position="12"/>
        <end position="31"/>
    </location>
</feature>
<accession>A0ABW1EDU9</accession>
<keyword evidence="1" id="KW-1133">Transmembrane helix</keyword>
<name>A0ABW1EDU9_9BACT</name>
<evidence type="ECO:0000256" key="1">
    <source>
        <dbReference type="SAM" id="Phobius"/>
    </source>
</evidence>
<proteinExistence type="predicted"/>
<gene>
    <name evidence="2" type="ORF">ACFPT7_07010</name>
</gene>